<dbReference type="AlphaFoldDB" id="W0E928"/>
<dbReference type="Proteomes" id="UP000010847">
    <property type="component" value="Chromosome"/>
</dbReference>
<keyword evidence="2" id="KW-1185">Reference proteome</keyword>
<dbReference type="KEGG" id="dmt:DESME_09565"/>
<dbReference type="EMBL" id="CP007032">
    <property type="protein sequence ID" value="AHF07252.1"/>
    <property type="molecule type" value="Genomic_DNA"/>
</dbReference>
<proteinExistence type="predicted"/>
<evidence type="ECO:0000313" key="1">
    <source>
        <dbReference type="EMBL" id="AHF07252.1"/>
    </source>
</evidence>
<name>W0E928_9FIRM</name>
<organism evidence="1 2">
    <name type="scientific">Desulfitobacterium metallireducens DSM 15288</name>
    <dbReference type="NCBI Taxonomy" id="871968"/>
    <lineage>
        <taxon>Bacteria</taxon>
        <taxon>Bacillati</taxon>
        <taxon>Bacillota</taxon>
        <taxon>Clostridia</taxon>
        <taxon>Eubacteriales</taxon>
        <taxon>Desulfitobacteriaceae</taxon>
        <taxon>Desulfitobacterium</taxon>
    </lineage>
</organism>
<dbReference type="OrthoDB" id="9827922at2"/>
<reference evidence="1 2" key="1">
    <citation type="submission" date="2013-12" db="EMBL/GenBank/DDBJ databases">
        <authorList>
            <consortium name="DOE Joint Genome Institute"/>
            <person name="Smidt H."/>
            <person name="Huntemann M."/>
            <person name="Han J."/>
            <person name="Chen A."/>
            <person name="Kyrpides N."/>
            <person name="Mavromatis K."/>
            <person name="Markowitz V."/>
            <person name="Palaniappan K."/>
            <person name="Ivanova N."/>
            <person name="Schaumberg A."/>
            <person name="Pati A."/>
            <person name="Liolios K."/>
            <person name="Nordberg H.P."/>
            <person name="Cantor M.N."/>
            <person name="Hua S.X."/>
            <person name="Woyke T."/>
        </authorList>
    </citation>
    <scope>NUCLEOTIDE SEQUENCE [LARGE SCALE GENOMIC DNA]</scope>
    <source>
        <strain evidence="2">DSM 15288</strain>
    </source>
</reference>
<gene>
    <name evidence="1" type="ORF">DESME_09565</name>
</gene>
<dbReference type="STRING" id="871968.DESME_09565"/>
<accession>W0E928</accession>
<protein>
    <submittedName>
        <fullName evidence="1">Uncharacterized protein</fullName>
    </submittedName>
</protein>
<evidence type="ECO:0000313" key="2">
    <source>
        <dbReference type="Proteomes" id="UP000010847"/>
    </source>
</evidence>
<sequence length="176" mass="20343">MDVKERIKQLKMNREALSNEAYQIGKVMSQSEGEEKGMEKKFHARGLFQECFSDLSLEQFNKGVLELEAEGLVNLERLPGTEPFQFAYIMPTFVLFFIFEKELSFDPILDVEKVLKVIEEVNYINGSKLEEKSGLTVARVNRAVDALENYKFIKTYRCMGTEPFTFAYAYAEYLAL</sequence>
<dbReference type="HOGENOM" id="CLU_1522793_0_0_9"/>